<proteinExistence type="predicted"/>
<comment type="caution">
    <text evidence="2">The sequence shown here is derived from an EMBL/GenBank/DDBJ whole genome shotgun (WGS) entry which is preliminary data.</text>
</comment>
<reference evidence="2 3" key="1">
    <citation type="submission" date="2021-03" db="EMBL/GenBank/DDBJ databases">
        <title>Sequencing the genomes of 1000 actinobacteria strains.</title>
        <authorList>
            <person name="Klenk H.-P."/>
        </authorList>
    </citation>
    <scope>NUCLEOTIDE SEQUENCE [LARGE SCALE GENOMIC DNA]</scope>
    <source>
        <strain evidence="2 3">DSM 20168</strain>
    </source>
</reference>
<evidence type="ECO:0000256" key="1">
    <source>
        <dbReference type="SAM" id="MobiDB-lite"/>
    </source>
</evidence>
<name>A0ABS4XTZ2_GLUPR</name>
<evidence type="ECO:0000313" key="3">
    <source>
        <dbReference type="Proteomes" id="UP001195422"/>
    </source>
</evidence>
<keyword evidence="3" id="KW-1185">Reference proteome</keyword>
<organism evidence="2 3">
    <name type="scientific">Glutamicibacter protophormiae</name>
    <name type="common">Brevibacterium protophormiae</name>
    <dbReference type="NCBI Taxonomy" id="37930"/>
    <lineage>
        <taxon>Bacteria</taxon>
        <taxon>Bacillati</taxon>
        <taxon>Actinomycetota</taxon>
        <taxon>Actinomycetes</taxon>
        <taxon>Micrococcales</taxon>
        <taxon>Micrococcaceae</taxon>
        <taxon>Glutamicibacter</taxon>
    </lineage>
</organism>
<sequence>MEINACRPLNPNTVRVINRIFVHGIHLPPHDVERIRAADRVQAFLGHDISVPVRPIEADVGEPLVPAFPRRFQRVEKAPPRVPMHPTLAHTSRRVSWHTHHGQLLVPLLVVDLVDTDAFEPVKQIEIVACFLPDPADDRAGRAPRDAQQSCDGALGGDGW</sequence>
<dbReference type="RefSeq" id="WP_229777224.1">
    <property type="nucleotide sequence ID" value="NZ_BMPH01000001.1"/>
</dbReference>
<gene>
    <name evidence="2" type="ORF">JOF39_002881</name>
</gene>
<dbReference type="EMBL" id="JAGIOJ010000001">
    <property type="protein sequence ID" value="MBP2399800.1"/>
    <property type="molecule type" value="Genomic_DNA"/>
</dbReference>
<feature type="region of interest" description="Disordered" evidence="1">
    <location>
        <begin position="139"/>
        <end position="160"/>
    </location>
</feature>
<evidence type="ECO:0000313" key="2">
    <source>
        <dbReference type="EMBL" id="MBP2399800.1"/>
    </source>
</evidence>
<protein>
    <submittedName>
        <fullName evidence="2">Uncharacterized protein</fullName>
    </submittedName>
</protein>
<dbReference type="Proteomes" id="UP001195422">
    <property type="component" value="Unassembled WGS sequence"/>
</dbReference>
<accession>A0ABS4XTZ2</accession>